<dbReference type="Pfam" id="PF24883">
    <property type="entry name" value="NPHP3_N"/>
    <property type="match status" value="1"/>
</dbReference>
<dbReference type="AlphaFoldDB" id="A0A9P6CU43"/>
<evidence type="ECO:0000256" key="1">
    <source>
        <dbReference type="ARBA" id="ARBA00022737"/>
    </source>
</evidence>
<gene>
    <name evidence="3" type="ORF">BDN70DRAFT_879024</name>
</gene>
<keyword evidence="4" id="KW-1185">Reference proteome</keyword>
<sequence>MTGEFHTHNHVMNPHVDDGREGIRLLQQNISPGAFHNSDERYDPPKCHPRTREAIIKKIMEWIKDPDKLARFLWMYGPAGAGKSAIAQTIAEMCHQANLLAAAFFFSRTAAGRNSKTNLINTLVYQLTVSIPEIRELVGKALERNPALVSMSLKAQTRSLLIEPLREVDVEAVKQRPLFIIVDGLDECGDAQSQEYILEVLGEAMEELSLPLFFLIASRPEQHIREAFNEDLLASLTETLVLDDTYKPDADIRIFLDSKFQDIKRKHPSRARFPVPWPTEKDMGRLVEKSSGQFIYAATVVKYLESRRHLPTERLQIIFGLTSPGKDTPFVELDALYTHIFSSVGDIDKVIDLFCVLLLTDTSTVGKNPIQIEEFLLYTPGEIDIILSELHSVISVSSPDDPDDPKGILQVSHASLGDFLFDRSRSGKFFIDTAVGHAKISTFILKHMIDDPKKWQMLAPPLFDHGSKAAGTTEFLDALYELDLKALLNELSDGVTPKRGPEPIVFWSKVGIDDRWPNIPRFLSWLRKHRHTDPSKDLTKHISDSIDGWLLTQLDIYPKITSTWHDNILYASMYNTFMVSPVF</sequence>
<dbReference type="PROSITE" id="PS50837">
    <property type="entry name" value="NACHT"/>
    <property type="match status" value="1"/>
</dbReference>
<dbReference type="Gene3D" id="3.40.50.300">
    <property type="entry name" value="P-loop containing nucleotide triphosphate hydrolases"/>
    <property type="match status" value="1"/>
</dbReference>
<organism evidence="3 4">
    <name type="scientific">Pholiota conissans</name>
    <dbReference type="NCBI Taxonomy" id="109636"/>
    <lineage>
        <taxon>Eukaryota</taxon>
        <taxon>Fungi</taxon>
        <taxon>Dikarya</taxon>
        <taxon>Basidiomycota</taxon>
        <taxon>Agaricomycotina</taxon>
        <taxon>Agaricomycetes</taxon>
        <taxon>Agaricomycetidae</taxon>
        <taxon>Agaricales</taxon>
        <taxon>Agaricineae</taxon>
        <taxon>Strophariaceae</taxon>
        <taxon>Pholiota</taxon>
    </lineage>
</organism>
<proteinExistence type="predicted"/>
<protein>
    <recommendedName>
        <fullName evidence="2">NACHT domain-containing protein</fullName>
    </recommendedName>
</protein>
<feature type="non-terminal residue" evidence="3">
    <location>
        <position position="1"/>
    </location>
</feature>
<accession>A0A9P6CU43</accession>
<dbReference type="InterPro" id="IPR027417">
    <property type="entry name" value="P-loop_NTPase"/>
</dbReference>
<dbReference type="SUPFAM" id="SSF52540">
    <property type="entry name" value="P-loop containing nucleoside triphosphate hydrolases"/>
    <property type="match status" value="1"/>
</dbReference>
<evidence type="ECO:0000313" key="4">
    <source>
        <dbReference type="Proteomes" id="UP000807469"/>
    </source>
</evidence>
<dbReference type="PANTHER" id="PTHR10039">
    <property type="entry name" value="AMELOGENIN"/>
    <property type="match status" value="1"/>
</dbReference>
<dbReference type="InterPro" id="IPR056884">
    <property type="entry name" value="NPHP3-like_N"/>
</dbReference>
<dbReference type="PANTHER" id="PTHR10039:SF17">
    <property type="entry name" value="FUNGAL STAND N-TERMINAL GOODBYE DOMAIN-CONTAINING PROTEIN-RELATED"/>
    <property type="match status" value="1"/>
</dbReference>
<comment type="caution">
    <text evidence="3">The sequence shown here is derived from an EMBL/GenBank/DDBJ whole genome shotgun (WGS) entry which is preliminary data.</text>
</comment>
<name>A0A9P6CU43_9AGAR</name>
<dbReference type="Proteomes" id="UP000807469">
    <property type="component" value="Unassembled WGS sequence"/>
</dbReference>
<evidence type="ECO:0000259" key="2">
    <source>
        <dbReference type="PROSITE" id="PS50837"/>
    </source>
</evidence>
<feature type="domain" description="NACHT" evidence="2">
    <location>
        <begin position="71"/>
        <end position="220"/>
    </location>
</feature>
<evidence type="ECO:0000313" key="3">
    <source>
        <dbReference type="EMBL" id="KAF9479167.1"/>
    </source>
</evidence>
<dbReference type="OrthoDB" id="4760524at2759"/>
<reference evidence="3" key="1">
    <citation type="submission" date="2020-11" db="EMBL/GenBank/DDBJ databases">
        <authorList>
            <consortium name="DOE Joint Genome Institute"/>
            <person name="Ahrendt S."/>
            <person name="Riley R."/>
            <person name="Andreopoulos W."/>
            <person name="Labutti K."/>
            <person name="Pangilinan J."/>
            <person name="Ruiz-Duenas F.J."/>
            <person name="Barrasa J.M."/>
            <person name="Sanchez-Garcia M."/>
            <person name="Camarero S."/>
            <person name="Miyauchi S."/>
            <person name="Serrano A."/>
            <person name="Linde D."/>
            <person name="Babiker R."/>
            <person name="Drula E."/>
            <person name="Ayuso-Fernandez I."/>
            <person name="Pacheco R."/>
            <person name="Padilla G."/>
            <person name="Ferreira P."/>
            <person name="Barriuso J."/>
            <person name="Kellner H."/>
            <person name="Castanera R."/>
            <person name="Alfaro M."/>
            <person name="Ramirez L."/>
            <person name="Pisabarro A.G."/>
            <person name="Kuo A."/>
            <person name="Tritt A."/>
            <person name="Lipzen A."/>
            <person name="He G."/>
            <person name="Yan M."/>
            <person name="Ng V."/>
            <person name="Cullen D."/>
            <person name="Martin F."/>
            <person name="Rosso M.-N."/>
            <person name="Henrissat B."/>
            <person name="Hibbett D."/>
            <person name="Martinez A.T."/>
            <person name="Grigoriev I.V."/>
        </authorList>
    </citation>
    <scope>NUCLEOTIDE SEQUENCE</scope>
    <source>
        <strain evidence="3">CIRM-BRFM 674</strain>
    </source>
</reference>
<keyword evidence="1" id="KW-0677">Repeat</keyword>
<dbReference type="InterPro" id="IPR007111">
    <property type="entry name" value="NACHT_NTPase"/>
</dbReference>
<dbReference type="EMBL" id="MU155218">
    <property type="protein sequence ID" value="KAF9479167.1"/>
    <property type="molecule type" value="Genomic_DNA"/>
</dbReference>